<keyword evidence="4 8" id="KW-0812">Transmembrane</keyword>
<evidence type="ECO:0000256" key="6">
    <source>
        <dbReference type="ARBA" id="ARBA00023136"/>
    </source>
</evidence>
<evidence type="ECO:0000256" key="5">
    <source>
        <dbReference type="ARBA" id="ARBA00022989"/>
    </source>
</evidence>
<evidence type="ECO:0000256" key="8">
    <source>
        <dbReference type="SAM" id="Phobius"/>
    </source>
</evidence>
<dbReference type="InterPro" id="IPR000477">
    <property type="entry name" value="RT_dom"/>
</dbReference>
<dbReference type="InterPro" id="IPR043502">
    <property type="entry name" value="DNA/RNA_pol_sf"/>
</dbReference>
<evidence type="ECO:0000313" key="12">
    <source>
        <dbReference type="Proteomes" id="UP001151760"/>
    </source>
</evidence>
<keyword evidence="11" id="KW-0695">RNA-directed DNA polymerase</keyword>
<dbReference type="Pfam" id="PF04535">
    <property type="entry name" value="CASP_dom"/>
    <property type="match status" value="1"/>
</dbReference>
<name>A0ABQ5BL07_9ASTR</name>
<keyword evidence="11" id="KW-0808">Transferase</keyword>
<feature type="transmembrane region" description="Helical" evidence="8">
    <location>
        <begin position="435"/>
        <end position="458"/>
    </location>
</feature>
<feature type="region of interest" description="Disordered" evidence="7">
    <location>
        <begin position="491"/>
        <end position="542"/>
    </location>
</feature>
<dbReference type="InterPro" id="IPR006702">
    <property type="entry name" value="CASP_dom"/>
</dbReference>
<feature type="transmembrane region" description="Helical" evidence="8">
    <location>
        <begin position="90"/>
        <end position="110"/>
    </location>
</feature>
<evidence type="ECO:0000256" key="2">
    <source>
        <dbReference type="ARBA" id="ARBA00007651"/>
    </source>
</evidence>
<evidence type="ECO:0000259" key="10">
    <source>
        <dbReference type="Pfam" id="PF04535"/>
    </source>
</evidence>
<keyword evidence="11" id="KW-0548">Nucleotidyltransferase</keyword>
<dbReference type="PANTHER" id="PTHR31635">
    <property type="entry name" value="REVERSE TRANSCRIPTASE DOMAIN-CONTAINING PROTEIN-RELATED"/>
    <property type="match status" value="1"/>
</dbReference>
<feature type="compositionally biased region" description="Polar residues" evidence="7">
    <location>
        <begin position="511"/>
        <end position="534"/>
    </location>
</feature>
<keyword evidence="3" id="KW-1003">Cell membrane</keyword>
<comment type="caution">
    <text evidence="11">The sequence shown here is derived from an EMBL/GenBank/DDBJ whole genome shotgun (WGS) entry which is preliminary data.</text>
</comment>
<accession>A0ABQ5BL07</accession>
<comment type="subcellular location">
    <subcellularLocation>
        <location evidence="1">Cell membrane</location>
        <topology evidence="1">Multi-pass membrane protein</topology>
    </subcellularLocation>
</comment>
<evidence type="ECO:0000256" key="3">
    <source>
        <dbReference type="ARBA" id="ARBA00022475"/>
    </source>
</evidence>
<evidence type="ECO:0000256" key="4">
    <source>
        <dbReference type="ARBA" id="ARBA00022692"/>
    </source>
</evidence>
<dbReference type="SUPFAM" id="SSF56672">
    <property type="entry name" value="DNA/RNA polymerases"/>
    <property type="match status" value="1"/>
</dbReference>
<evidence type="ECO:0000256" key="1">
    <source>
        <dbReference type="ARBA" id="ARBA00004651"/>
    </source>
</evidence>
<sequence length="587" mass="66872">MDMPLILSEAIDWYKKRKKKMMLFKVDFEKAFDSVSWRYLDFMLCNLGFGLTWRSWIKACLESSRTSILINDSPTSEFNVRRGSRQGDPLSPFLFIIIMGGLHVALSYSVRNGLIRGINISNSDINLSHLFFAGDVVITMDWSNQNLDNIIRIFIGSFPFTYLGLPIGSNIFDDDDVLGVLSLDSSYSDNEVIMKRRYSLDKAYDVEAQMMEALDYAYNIRIRCRTQINAEPPSVIKYIVNVLLKCLSTSLGCGMMVKYVIQVFCMKRECLASYVKYVYTGFNDDVLDVLSLDSRYSLDKAYGVEARIMEALDYAYNIRIRCRAQINVESPSVIKYIVNVLLKCLSPSLGRGMMVKLRYYSNPDSLWVKVIGALEKMALIIMVANIMVYGLRLFGLLITGIQAPSFPWIPFAFRFDTQTSLIFPSFSRTASFKDLNALVVLVYMDIAAAGYNMIQLIIRGVLSSNLKPDIEGSYKHLAWLTLLFDQSRQQQTSDNRRFRQTTGDSDRHRQNIQTTDSDIAADQTSEALPTNQSRTRTRMQNHDVTRCKTKRNPTKPKHVADVEMQHITTQDIVGLVKIIASPSQTPN</sequence>
<proteinExistence type="inferred from homology"/>
<dbReference type="Proteomes" id="UP001151760">
    <property type="component" value="Unassembled WGS sequence"/>
</dbReference>
<evidence type="ECO:0000259" key="9">
    <source>
        <dbReference type="Pfam" id="PF00078"/>
    </source>
</evidence>
<keyword evidence="12" id="KW-1185">Reference proteome</keyword>
<keyword evidence="5 8" id="KW-1133">Transmembrane helix</keyword>
<organism evidence="11 12">
    <name type="scientific">Tanacetum coccineum</name>
    <dbReference type="NCBI Taxonomy" id="301880"/>
    <lineage>
        <taxon>Eukaryota</taxon>
        <taxon>Viridiplantae</taxon>
        <taxon>Streptophyta</taxon>
        <taxon>Embryophyta</taxon>
        <taxon>Tracheophyta</taxon>
        <taxon>Spermatophyta</taxon>
        <taxon>Magnoliopsida</taxon>
        <taxon>eudicotyledons</taxon>
        <taxon>Gunneridae</taxon>
        <taxon>Pentapetalae</taxon>
        <taxon>asterids</taxon>
        <taxon>campanulids</taxon>
        <taxon>Asterales</taxon>
        <taxon>Asteraceae</taxon>
        <taxon>Asteroideae</taxon>
        <taxon>Anthemideae</taxon>
        <taxon>Anthemidinae</taxon>
        <taxon>Tanacetum</taxon>
    </lineage>
</organism>
<dbReference type="PANTHER" id="PTHR31635:SF196">
    <property type="entry name" value="REVERSE TRANSCRIPTASE DOMAIN-CONTAINING PROTEIN-RELATED"/>
    <property type="match status" value="1"/>
</dbReference>
<dbReference type="EMBL" id="BQNB010013318">
    <property type="protein sequence ID" value="GJT14497.1"/>
    <property type="molecule type" value="Genomic_DNA"/>
</dbReference>
<dbReference type="Pfam" id="PF00078">
    <property type="entry name" value="RVT_1"/>
    <property type="match status" value="1"/>
</dbReference>
<reference evidence="11" key="2">
    <citation type="submission" date="2022-01" db="EMBL/GenBank/DDBJ databases">
        <authorList>
            <person name="Yamashiro T."/>
            <person name="Shiraishi A."/>
            <person name="Satake H."/>
            <person name="Nakayama K."/>
        </authorList>
    </citation>
    <scope>NUCLEOTIDE SEQUENCE</scope>
</reference>
<dbReference type="GO" id="GO:0003964">
    <property type="term" value="F:RNA-directed DNA polymerase activity"/>
    <property type="evidence" value="ECO:0007669"/>
    <property type="project" value="UniProtKB-KW"/>
</dbReference>
<evidence type="ECO:0000256" key="7">
    <source>
        <dbReference type="SAM" id="MobiDB-lite"/>
    </source>
</evidence>
<comment type="similarity">
    <text evidence="2">Belongs to the Casparian strip membrane proteins (CASP) family.</text>
</comment>
<protein>
    <submittedName>
        <fullName evidence="11">RNA-directed DNA polymerase, eukaryota, reverse transcriptase zinc-binding domain protein</fullName>
    </submittedName>
</protein>
<feature type="transmembrane region" description="Helical" evidence="8">
    <location>
        <begin position="366"/>
        <end position="387"/>
    </location>
</feature>
<evidence type="ECO:0000313" key="11">
    <source>
        <dbReference type="EMBL" id="GJT14497.1"/>
    </source>
</evidence>
<gene>
    <name evidence="11" type="ORF">Tco_0861539</name>
</gene>
<feature type="domain" description="Casparian strip membrane protein" evidence="10">
    <location>
        <begin position="416"/>
        <end position="486"/>
    </location>
</feature>
<keyword evidence="6 8" id="KW-0472">Membrane</keyword>
<reference evidence="11" key="1">
    <citation type="journal article" date="2022" name="Int. J. Mol. Sci.">
        <title>Draft Genome of Tanacetum Coccineum: Genomic Comparison of Closely Related Tanacetum-Family Plants.</title>
        <authorList>
            <person name="Yamashiro T."/>
            <person name="Shiraishi A."/>
            <person name="Nakayama K."/>
            <person name="Satake H."/>
        </authorList>
    </citation>
    <scope>NUCLEOTIDE SEQUENCE</scope>
</reference>
<feature type="transmembrane region" description="Helical" evidence="8">
    <location>
        <begin position="393"/>
        <end position="415"/>
    </location>
</feature>
<feature type="domain" description="Reverse transcriptase" evidence="9">
    <location>
        <begin position="14"/>
        <end position="152"/>
    </location>
</feature>